<keyword evidence="1" id="KW-0378">Hydrolase</keyword>
<dbReference type="SUPFAM" id="SSF53474">
    <property type="entry name" value="alpha/beta-Hydrolases"/>
    <property type="match status" value="1"/>
</dbReference>
<keyword evidence="2" id="KW-1185">Reference proteome</keyword>
<reference evidence="1 2" key="1">
    <citation type="submission" date="2016-10" db="EMBL/GenBank/DDBJ databases">
        <title>Evaluation of Human, Animal and Environmental Mycobacterium chelonae Isolates by Core Genome Phylogenomic Analysis, Targeted Gene Comparison, and Anti-microbial Susceptibility Patterns: A Tale of Mistaken Identities.</title>
        <authorList>
            <person name="Fogelson S.B."/>
            <person name="Camus A.C."/>
            <person name="Lorenz W."/>
            <person name="Vasireddy R."/>
            <person name="Vasireddy S."/>
            <person name="Smith T."/>
            <person name="Brown-Elliott B.A."/>
            <person name="Wallace R.J.Jr."/>
            <person name="Hasan N.A."/>
            <person name="Reischl U."/>
            <person name="Sanchez S."/>
        </authorList>
    </citation>
    <scope>NUCLEOTIDE SEQUENCE [LARGE SCALE GENOMIC DNA]</scope>
    <source>
        <strain evidence="1 2">24999</strain>
    </source>
</reference>
<dbReference type="Gene3D" id="3.40.50.1820">
    <property type="entry name" value="alpha/beta hydrolase"/>
    <property type="match status" value="1"/>
</dbReference>
<dbReference type="OrthoDB" id="4739610at2"/>
<dbReference type="EMBL" id="MLHV01000004">
    <property type="protein sequence ID" value="OHU06727.1"/>
    <property type="molecule type" value="Genomic_DNA"/>
</dbReference>
<accession>A0A1S1KNQ0</accession>
<dbReference type="RefSeq" id="WP_070943997.1">
    <property type="nucleotide sequence ID" value="NZ_MLHV01000004.1"/>
</dbReference>
<proteinExistence type="predicted"/>
<dbReference type="PANTHER" id="PTHR13617">
    <property type="entry name" value="PROTEIN ABHD18"/>
    <property type="match status" value="1"/>
</dbReference>
<dbReference type="GO" id="GO:0016787">
    <property type="term" value="F:hydrolase activity"/>
    <property type="evidence" value="ECO:0007669"/>
    <property type="project" value="UniProtKB-KW"/>
</dbReference>
<comment type="caution">
    <text evidence="1">The sequence shown here is derived from an EMBL/GenBank/DDBJ whole genome shotgun (WGS) entry which is preliminary data.</text>
</comment>
<evidence type="ECO:0000313" key="1">
    <source>
        <dbReference type="EMBL" id="OHU06727.1"/>
    </source>
</evidence>
<dbReference type="InterPro" id="IPR029058">
    <property type="entry name" value="AB_hydrolase_fold"/>
</dbReference>
<dbReference type="Proteomes" id="UP000179636">
    <property type="component" value="Unassembled WGS sequence"/>
</dbReference>
<dbReference type="AlphaFoldDB" id="A0A1S1KNQ0"/>
<dbReference type="PANTHER" id="PTHR13617:SF14">
    <property type="entry name" value="PROTEIN ABHD18"/>
    <property type="match status" value="1"/>
</dbReference>
<name>A0A1S1KNQ0_9MYCO</name>
<protein>
    <submittedName>
        <fullName evidence="1">Alpha/beta hydrolase</fullName>
    </submittedName>
</protein>
<gene>
    <name evidence="1" type="ORF">BKG61_05670</name>
</gene>
<sequence>MSDNRRSDCVALTRRLTLAPHIAIDEAVLAAMRTRRPKASPEAGAHRAAGEMAATAALFEERGWVAAPATYHRTPPPLRDSGLHELRTRTGPLRHEAMTFASEFTPRAVEPGAARRPGNACHDTVFVRLLRHRDPGAPWVVCLHGFGMGSSRFELVVLWATYLHSKLGFNVAVPVSPLHGPRRTEDDDQLLSLDLTGMLHGITQALWDIRRLVSWIRSTSDAPVGVYGLSLGGFLATMLAGLEPLDAVVAALPFVDVLGLMEHHGPPAEYHSLLRSADARNTFRVASPLSVPAVVPADRLALFAARGDRLIPVDQSRALHRDWQDGDIQWTNSGHVGFTWSKRARGLVGRRLHTALVAER</sequence>
<evidence type="ECO:0000313" key="2">
    <source>
        <dbReference type="Proteomes" id="UP000179636"/>
    </source>
</evidence>
<organism evidence="1 2">
    <name type="scientific">Mycobacterium syngnathidarum</name>
    <dbReference type="NCBI Taxonomy" id="1908205"/>
    <lineage>
        <taxon>Bacteria</taxon>
        <taxon>Bacillati</taxon>
        <taxon>Actinomycetota</taxon>
        <taxon>Actinomycetes</taxon>
        <taxon>Mycobacteriales</taxon>
        <taxon>Mycobacteriaceae</taxon>
        <taxon>Mycobacterium</taxon>
    </lineage>
</organism>